<dbReference type="EMBL" id="UINC01072551">
    <property type="protein sequence ID" value="SVC08279.1"/>
    <property type="molecule type" value="Genomic_DNA"/>
</dbReference>
<evidence type="ECO:0000256" key="1">
    <source>
        <dbReference type="SAM" id="Phobius"/>
    </source>
</evidence>
<feature type="non-terminal residue" evidence="2">
    <location>
        <position position="175"/>
    </location>
</feature>
<feature type="transmembrane region" description="Helical" evidence="1">
    <location>
        <begin position="37"/>
        <end position="55"/>
    </location>
</feature>
<accession>A0A382J9I9</accession>
<keyword evidence="1" id="KW-0472">Membrane</keyword>
<dbReference type="AlphaFoldDB" id="A0A382J9I9"/>
<reference evidence="2" key="1">
    <citation type="submission" date="2018-05" db="EMBL/GenBank/DDBJ databases">
        <authorList>
            <person name="Lanie J.A."/>
            <person name="Ng W.-L."/>
            <person name="Kazmierczak K.M."/>
            <person name="Andrzejewski T.M."/>
            <person name="Davidsen T.M."/>
            <person name="Wayne K.J."/>
            <person name="Tettelin H."/>
            <person name="Glass J.I."/>
            <person name="Rusch D."/>
            <person name="Podicherti R."/>
            <person name="Tsui H.-C.T."/>
            <person name="Winkler M.E."/>
        </authorList>
    </citation>
    <scope>NUCLEOTIDE SEQUENCE</scope>
</reference>
<gene>
    <name evidence="2" type="ORF">METZ01_LOCUS261133</name>
</gene>
<feature type="transmembrane region" description="Helical" evidence="1">
    <location>
        <begin position="130"/>
        <end position="150"/>
    </location>
</feature>
<feature type="transmembrane region" description="Helical" evidence="1">
    <location>
        <begin position="62"/>
        <end position="82"/>
    </location>
</feature>
<evidence type="ECO:0000313" key="2">
    <source>
        <dbReference type="EMBL" id="SVC08279.1"/>
    </source>
</evidence>
<protein>
    <submittedName>
        <fullName evidence="2">Uncharacterized protein</fullName>
    </submittedName>
</protein>
<feature type="transmembrane region" description="Helical" evidence="1">
    <location>
        <begin position="7"/>
        <end position="25"/>
    </location>
</feature>
<organism evidence="2">
    <name type="scientific">marine metagenome</name>
    <dbReference type="NCBI Taxonomy" id="408172"/>
    <lineage>
        <taxon>unclassified sequences</taxon>
        <taxon>metagenomes</taxon>
        <taxon>ecological metagenomes</taxon>
    </lineage>
</organism>
<keyword evidence="1" id="KW-1133">Transmembrane helix</keyword>
<proteinExistence type="predicted"/>
<name>A0A382J9I9_9ZZZZ</name>
<sequence>MKTDSKSAVIIHPILFAIFPIVFLFSNNIHELKFQEIFLPLLLIFPIVIGLWISLRYILKNALKAGFIVSILLVVFFSYGHIYELFDTITIGDVDIGKSRYLLIPILISLVAGIYYFIRTNRKLNNATTITNFITIALILTVSINIGIFYTESKDGSFENSFLEIESEQTTSFQL</sequence>
<feature type="transmembrane region" description="Helical" evidence="1">
    <location>
        <begin position="102"/>
        <end position="118"/>
    </location>
</feature>
<keyword evidence="1" id="KW-0812">Transmembrane</keyword>